<comment type="similarity">
    <text evidence="1">Belongs to the barstar family.</text>
</comment>
<dbReference type="Gene3D" id="3.30.370.10">
    <property type="entry name" value="Barstar-like"/>
    <property type="match status" value="1"/>
</dbReference>
<evidence type="ECO:0000313" key="3">
    <source>
        <dbReference type="EMBL" id="SFQ18419.1"/>
    </source>
</evidence>
<organism evidence="3 4">
    <name type="scientific">Butyrivibrio proteoclasticus</name>
    <dbReference type="NCBI Taxonomy" id="43305"/>
    <lineage>
        <taxon>Bacteria</taxon>
        <taxon>Bacillati</taxon>
        <taxon>Bacillota</taxon>
        <taxon>Clostridia</taxon>
        <taxon>Lachnospirales</taxon>
        <taxon>Lachnospiraceae</taxon>
        <taxon>Butyrivibrio</taxon>
    </lineage>
</organism>
<keyword evidence="4" id="KW-1185">Reference proteome</keyword>
<dbReference type="InterPro" id="IPR035905">
    <property type="entry name" value="Barstar-like_sf"/>
</dbReference>
<dbReference type="SUPFAM" id="SSF52038">
    <property type="entry name" value="Barstar-related"/>
    <property type="match status" value="1"/>
</dbReference>
<dbReference type="RefSeq" id="WP_074889895.1">
    <property type="nucleotide sequence ID" value="NZ_FOXO01000022.1"/>
</dbReference>
<evidence type="ECO:0000313" key="4">
    <source>
        <dbReference type="Proteomes" id="UP000182624"/>
    </source>
</evidence>
<dbReference type="InterPro" id="IPR000468">
    <property type="entry name" value="Barstar"/>
</dbReference>
<dbReference type="Proteomes" id="UP000182624">
    <property type="component" value="Unassembled WGS sequence"/>
</dbReference>
<protein>
    <submittedName>
        <fullName evidence="3">Barstar, RNAse (Barnase) inhibitor</fullName>
    </submittedName>
</protein>
<dbReference type="Pfam" id="PF01337">
    <property type="entry name" value="Barstar"/>
    <property type="match status" value="1"/>
</dbReference>
<dbReference type="EMBL" id="FOXO01000022">
    <property type="protein sequence ID" value="SFQ18419.1"/>
    <property type="molecule type" value="Genomic_DNA"/>
</dbReference>
<dbReference type="AlphaFoldDB" id="A0A1I5WFR1"/>
<sequence length="91" mass="10813">MEKVFYIDLSGIKSKEEFHNALERELPLPEYYGGNLDALYDVLTDVSDEWNIIFYNSSDLKLGMEKYFSSFEKLCRNVTRENECVRIRIYP</sequence>
<reference evidence="4" key="1">
    <citation type="submission" date="2016-10" db="EMBL/GenBank/DDBJ databases">
        <authorList>
            <person name="Varghese N."/>
            <person name="Submissions S."/>
        </authorList>
    </citation>
    <scope>NUCLEOTIDE SEQUENCE [LARGE SCALE GENOMIC DNA]</scope>
    <source>
        <strain evidence="4">P18</strain>
    </source>
</reference>
<evidence type="ECO:0000256" key="1">
    <source>
        <dbReference type="ARBA" id="ARBA00006845"/>
    </source>
</evidence>
<dbReference type="OrthoDB" id="7575400at2"/>
<proteinExistence type="inferred from homology"/>
<name>A0A1I5WFR1_9FIRM</name>
<feature type="domain" description="Barstar (barnase inhibitor)" evidence="2">
    <location>
        <begin position="3"/>
        <end position="81"/>
    </location>
</feature>
<accession>A0A1I5WFR1</accession>
<gene>
    <name evidence="3" type="ORF">SAMN04487928_12227</name>
</gene>
<evidence type="ECO:0000259" key="2">
    <source>
        <dbReference type="Pfam" id="PF01337"/>
    </source>
</evidence>